<keyword evidence="1" id="KW-1133">Transmembrane helix</keyword>
<evidence type="ECO:0000256" key="1">
    <source>
        <dbReference type="SAM" id="Phobius"/>
    </source>
</evidence>
<dbReference type="EMBL" id="LT629777">
    <property type="protein sequence ID" value="SDT01669.1"/>
    <property type="molecule type" value="Genomic_DNA"/>
</dbReference>
<keyword evidence="3" id="KW-1185">Reference proteome</keyword>
<organism evidence="2 3">
    <name type="scientific">Pseudomonas asplenii</name>
    <dbReference type="NCBI Taxonomy" id="53407"/>
    <lineage>
        <taxon>Bacteria</taxon>
        <taxon>Pseudomonadati</taxon>
        <taxon>Pseudomonadota</taxon>
        <taxon>Gammaproteobacteria</taxon>
        <taxon>Pseudomonadales</taxon>
        <taxon>Pseudomonadaceae</taxon>
        <taxon>Pseudomonas</taxon>
    </lineage>
</organism>
<protein>
    <submittedName>
        <fullName evidence="2">Uncharacterized protein</fullName>
    </submittedName>
</protein>
<dbReference type="AlphaFoldDB" id="A0A1H1WZL1"/>
<dbReference type="RefSeq" id="WP_090207163.1">
    <property type="nucleotide sequence ID" value="NZ_LT629777.1"/>
</dbReference>
<accession>A0A1H1WZL1</accession>
<name>A0A1H1WZL1_9PSED</name>
<gene>
    <name evidence="2" type="ORF">SAMN05216598_3632</name>
</gene>
<proteinExistence type="predicted"/>
<reference evidence="3" key="1">
    <citation type="submission" date="2016-10" db="EMBL/GenBank/DDBJ databases">
        <authorList>
            <person name="Varghese N."/>
            <person name="Submissions S."/>
        </authorList>
    </citation>
    <scope>NUCLEOTIDE SEQUENCE [LARGE SCALE GENOMIC DNA]</scope>
    <source>
        <strain evidence="3">ATCC 23835</strain>
    </source>
</reference>
<sequence length="159" mass="18188">MTPTPESGGVEIGDWPTWGAFILASISLAWQFFNEWRSSRKQKLNYSLSRIEAIMSIVTEIRTLAMSYWLQPENVSARDGLMLVQHLRELSVSVSRYEKILWHGASTDVLRLKVETTGANFQVASRSQLPPDDPFIKKFMATAADLDRRLKDLKDDLER</sequence>
<evidence type="ECO:0000313" key="3">
    <source>
        <dbReference type="Proteomes" id="UP000199524"/>
    </source>
</evidence>
<evidence type="ECO:0000313" key="2">
    <source>
        <dbReference type="EMBL" id="SDT01669.1"/>
    </source>
</evidence>
<dbReference type="Proteomes" id="UP000199524">
    <property type="component" value="Chromosome I"/>
</dbReference>
<keyword evidence="1" id="KW-0472">Membrane</keyword>
<feature type="transmembrane region" description="Helical" evidence="1">
    <location>
        <begin position="15"/>
        <end position="33"/>
    </location>
</feature>
<dbReference type="GeneID" id="300208565"/>
<keyword evidence="1" id="KW-0812">Transmembrane</keyword>